<dbReference type="InterPro" id="IPR021145">
    <property type="entry name" value="Portal_protein_SPP1_Gp6-like"/>
</dbReference>
<reference evidence="2 3" key="1">
    <citation type="submission" date="2018-10" db="EMBL/GenBank/DDBJ databases">
        <title>Propionibacterium australiense Genome Sequencing and Assembly.</title>
        <authorList>
            <person name="Bernier A.-M."/>
            <person name="Bernard K."/>
        </authorList>
    </citation>
    <scope>NUCLEOTIDE SEQUENCE [LARGE SCALE GENOMIC DNA]</scope>
    <source>
        <strain evidence="2 3">NML98A078</strain>
    </source>
</reference>
<dbReference type="Proteomes" id="UP000279336">
    <property type="component" value="Unassembled WGS sequence"/>
</dbReference>
<gene>
    <name evidence="2" type="ORF">D7U36_03075</name>
</gene>
<evidence type="ECO:0000313" key="3">
    <source>
        <dbReference type="Proteomes" id="UP000279336"/>
    </source>
</evidence>
<dbReference type="OrthoDB" id="1780383at2"/>
<dbReference type="Pfam" id="PF05133">
    <property type="entry name" value="SPP1_portal"/>
    <property type="match status" value="1"/>
</dbReference>
<dbReference type="EMBL" id="RCIW01000003">
    <property type="protein sequence ID" value="RLP12256.1"/>
    <property type="molecule type" value="Genomic_DNA"/>
</dbReference>
<comment type="caution">
    <text evidence="2">The sequence shown here is derived from an EMBL/GenBank/DDBJ whole genome shotgun (WGS) entry which is preliminary data.</text>
</comment>
<sequence>MTASIRDQLALAPVMLAPPRVAGLDPDEQLLLDRLFKLWAAKRPRNLLRQLYADGHVKPENLGISVPDDVAEMLGVVVGWPAKAVFGLADRCIWDGAIGPDGSEDPFELDAILDANQFGLEIDQVIASALTQSVAFIAVTPGDTAAGEPEVAIAGHSAQWASALWDRPRRRLLAGMTINDVDDQGQPVSLTLYTASEVVHCATAGAGWYPAAVWPHRLGRVPMEALPYEPSLDRPMGRSRITRDVMSITQRAMRTILREDIAQELFTVPGMLLRGVDKETFEQIRSWTWRAGAVKGISRDEEGDVPEVDWTPQASTQPFVEQLRELAAEFAGATSLPLSSLGVIQDNPSSAEAIAAAKEDLVIKAQRSCRTWDSPIARVYQDAVMIRDGLAEAPEELRRVRTRWGDPAKPSVVSQADAVSKQIAAIPWIGESTVALEALGYSEGQIRRLLADKRRAEAGATLDKLAALAQPEQQPVAEEPEAEAPDQGGLTT</sequence>
<evidence type="ECO:0000313" key="2">
    <source>
        <dbReference type="EMBL" id="RLP12256.1"/>
    </source>
</evidence>
<dbReference type="AlphaFoldDB" id="A0A8B3FS74"/>
<name>A0A8B3FS74_9ACTN</name>
<protein>
    <submittedName>
        <fullName evidence="2">Phage portal protein</fullName>
    </submittedName>
</protein>
<accession>A0A8B3FS74</accession>
<evidence type="ECO:0000256" key="1">
    <source>
        <dbReference type="SAM" id="MobiDB-lite"/>
    </source>
</evidence>
<dbReference type="RefSeq" id="WP_121587961.1">
    <property type="nucleotide sequence ID" value="NZ_RCIW01000003.1"/>
</dbReference>
<proteinExistence type="predicted"/>
<organism evidence="2 3">
    <name type="scientific">Propionibacterium australiense</name>
    <dbReference type="NCBI Taxonomy" id="119981"/>
    <lineage>
        <taxon>Bacteria</taxon>
        <taxon>Bacillati</taxon>
        <taxon>Actinomycetota</taxon>
        <taxon>Actinomycetes</taxon>
        <taxon>Propionibacteriales</taxon>
        <taxon>Propionibacteriaceae</taxon>
        <taxon>Propionibacterium</taxon>
    </lineage>
</organism>
<feature type="region of interest" description="Disordered" evidence="1">
    <location>
        <begin position="469"/>
        <end position="492"/>
    </location>
</feature>